<evidence type="ECO:0000313" key="2">
    <source>
        <dbReference type="Proteomes" id="UP001548587"/>
    </source>
</evidence>
<sequence>MRIAQVLQTSVDSLVGLEPPIEPRIHNPRLHALYEQMNLLSDEDQQALIVLRDSLVKRSQMSKLMAR</sequence>
<comment type="caution">
    <text evidence="1">The sequence shown here is derived from an EMBL/GenBank/DDBJ whole genome shotgun (WGS) entry which is preliminary data.</text>
</comment>
<protein>
    <submittedName>
        <fullName evidence="1">Uncharacterized protein</fullName>
    </submittedName>
</protein>
<name>A0ABV2C2Z2_9BURK</name>
<keyword evidence="2" id="KW-1185">Reference proteome</keyword>
<reference evidence="1 2" key="1">
    <citation type="submission" date="2024-06" db="EMBL/GenBank/DDBJ databases">
        <title>Burkholderia sola in Mexico.</title>
        <authorList>
            <person name="Estrada P."/>
        </authorList>
    </citation>
    <scope>NUCLEOTIDE SEQUENCE [LARGE SCALE GENOMIC DNA]</scope>
    <source>
        <strain evidence="1 2">CpTa8-5</strain>
    </source>
</reference>
<dbReference type="EMBL" id="JBEWCH010000002">
    <property type="protein sequence ID" value="MET1473481.1"/>
    <property type="molecule type" value="Genomic_DNA"/>
</dbReference>
<evidence type="ECO:0000313" key="1">
    <source>
        <dbReference type="EMBL" id="MET1473481.1"/>
    </source>
</evidence>
<organism evidence="1 2">
    <name type="scientific">Burkholderia sola</name>
    <dbReference type="NCBI Taxonomy" id="2843302"/>
    <lineage>
        <taxon>Bacteria</taxon>
        <taxon>Pseudomonadati</taxon>
        <taxon>Pseudomonadota</taxon>
        <taxon>Betaproteobacteria</taxon>
        <taxon>Burkholderiales</taxon>
        <taxon>Burkholderiaceae</taxon>
        <taxon>Burkholderia</taxon>
        <taxon>Burkholderia cepacia complex</taxon>
    </lineage>
</organism>
<proteinExistence type="predicted"/>
<gene>
    <name evidence="1" type="ORF">ABXL37_04405</name>
</gene>
<accession>A0ABV2C2Z2</accession>
<dbReference type="Proteomes" id="UP001548587">
    <property type="component" value="Unassembled WGS sequence"/>
</dbReference>
<dbReference type="RefSeq" id="WP_209924597.1">
    <property type="nucleotide sequence ID" value="NZ_JBEWCH010000002.1"/>
</dbReference>